<proteinExistence type="predicted"/>
<evidence type="ECO:0000313" key="2">
    <source>
        <dbReference type="Proteomes" id="UP001497600"/>
    </source>
</evidence>
<protein>
    <recommendedName>
        <fullName evidence="3">Centromere protein I</fullName>
    </recommendedName>
</protein>
<dbReference type="Proteomes" id="UP001497600">
    <property type="component" value="Chromosome C"/>
</dbReference>
<reference evidence="1 2" key="1">
    <citation type="submission" date="2024-01" db="EMBL/GenBank/DDBJ databases">
        <authorList>
            <consortium name="Genoscope - CEA"/>
            <person name="William W."/>
        </authorList>
    </citation>
    <scope>NUCLEOTIDE SEQUENCE [LARGE SCALE GENOMIC DNA]</scope>
    <source>
        <strain evidence="1 2">29B2s-10</strain>
    </source>
</reference>
<organism evidence="1 2">
    <name type="scientific">[Candida] anglica</name>
    <dbReference type="NCBI Taxonomy" id="148631"/>
    <lineage>
        <taxon>Eukaryota</taxon>
        <taxon>Fungi</taxon>
        <taxon>Dikarya</taxon>
        <taxon>Ascomycota</taxon>
        <taxon>Saccharomycotina</taxon>
        <taxon>Pichiomycetes</taxon>
        <taxon>Debaryomycetaceae</taxon>
        <taxon>Kurtzmaniella</taxon>
    </lineage>
</organism>
<gene>
    <name evidence="1" type="ORF">CAAN4_C08878</name>
</gene>
<sequence>MSTNTSTASGGGDTVASLVEKLSAASDSGVALSSEVQIILNELAAKCAGAEDDEDEDGGTHTRAIRGPGLDSGEFNSLVTLVLEGNLSLSQKLFIVKRIFLSEEIGRDGCPGATLQMTPTMALRVLGGVGKPMRKGTTWHKGVPITLQTVLLHWLVSSVHLIEDQSRFLGRSLSLLYGLLVYEFSRPYVVQLIFLAVRRDATRVKRWQVQLVMDLWVRFPTDVSLRGLVAMYRWIGIDTRPWREAIRGLVIGNVSAVFDYPLIADIKRLNDDKSPLAANLRLYHEFQISKAAGNKNVFRGLDGSKRRRLEISVVTEILDEESTTNQNSSHVAMGDSSIIQTISSNTAVFNPSSIFYNDSSAISTTKDKVFHLLMAGTFDNYANIDCYLRLTLLDANSSHDDLSVLVVKVADFLAHGAPLDRLPVVTDFILGKIRPDLLSLRLQLLRYLPPQSCSIESLKEYLLDPIITIIKSQSSNQSPDFSTFRQLCYELSNMFAYWYSQEHSQTDSADSAHNSNSSSIFQIIDATLPIIYSLYTSLVLRRGITSFALDMSILPILSFVQSLCPEHLNVLSPSTVALPPVMVHHMVLNNSPLVVSAVCGYVSFEKAFNFASASELEYRRLHNGYLMDILNFLWRDRCLKDQQSASSPNRAMHFPSKYVAQLQSLSVFDYSDMIQFESMGSIFNNPAWAYLTTEIVRQLEDDAEVSVRHAGPPTEHSVNSLIEDQGSSWLPEMTYLKLKVAVLRKLDDQGFKGLVDINFSSIKSLQGTRHLR</sequence>
<keyword evidence="2" id="KW-1185">Reference proteome</keyword>
<dbReference type="PANTHER" id="PTHR48208">
    <property type="entry name" value="CENTROMERE PROTEIN I"/>
    <property type="match status" value="1"/>
</dbReference>
<dbReference type="EMBL" id="OZ004255">
    <property type="protein sequence ID" value="CAK7900773.1"/>
    <property type="molecule type" value="Genomic_DNA"/>
</dbReference>
<name>A0ABP0EC63_9ASCO</name>
<evidence type="ECO:0008006" key="3">
    <source>
        <dbReference type="Google" id="ProtNLM"/>
    </source>
</evidence>
<dbReference type="PANTHER" id="PTHR48208:SF2">
    <property type="entry name" value="CENTROMERE PROTEIN I"/>
    <property type="match status" value="1"/>
</dbReference>
<accession>A0ABP0EC63</accession>
<evidence type="ECO:0000313" key="1">
    <source>
        <dbReference type="EMBL" id="CAK7900773.1"/>
    </source>
</evidence>